<evidence type="ECO:0000256" key="1">
    <source>
        <dbReference type="ARBA" id="ARBA00004443"/>
    </source>
</evidence>
<dbReference type="SUPFAM" id="SSF81524">
    <property type="entry name" value="14 kDa protein of cytochrome bc1 complex (Ubiquinol-cytochrome c reductase)"/>
    <property type="match status" value="1"/>
</dbReference>
<gene>
    <name evidence="10" type="ORF">CcCBS67573_g08771</name>
</gene>
<dbReference type="InterPro" id="IPR036544">
    <property type="entry name" value="QCR7_sf"/>
</dbReference>
<comment type="caution">
    <text evidence="10">The sequence shown here is derived from an EMBL/GenBank/DDBJ whole genome shotgun (WGS) entry which is preliminary data.</text>
</comment>
<keyword evidence="6" id="KW-0249">Electron transport</keyword>
<accession>A0A507EIQ6</accession>
<dbReference type="InterPro" id="IPR003197">
    <property type="entry name" value="QCR7"/>
</dbReference>
<dbReference type="AlphaFoldDB" id="A0A507EIQ6"/>
<evidence type="ECO:0000256" key="7">
    <source>
        <dbReference type="ARBA" id="ARBA00023128"/>
    </source>
</evidence>
<organism evidence="10 11">
    <name type="scientific">Chytriomyces confervae</name>
    <dbReference type="NCBI Taxonomy" id="246404"/>
    <lineage>
        <taxon>Eukaryota</taxon>
        <taxon>Fungi</taxon>
        <taxon>Fungi incertae sedis</taxon>
        <taxon>Chytridiomycota</taxon>
        <taxon>Chytridiomycota incertae sedis</taxon>
        <taxon>Chytridiomycetes</taxon>
        <taxon>Chytridiales</taxon>
        <taxon>Chytriomycetaceae</taxon>
        <taxon>Chytriomyces</taxon>
    </lineage>
</organism>
<dbReference type="PANTHER" id="PTHR12022">
    <property type="entry name" value="UBIQUINOL-CYTOCHROME C REDUCTASE COMPLEX 14 KD PROTEIN"/>
    <property type="match status" value="1"/>
</dbReference>
<evidence type="ECO:0000256" key="9">
    <source>
        <dbReference type="ARBA" id="ARBA00031684"/>
    </source>
</evidence>
<dbReference type="OrthoDB" id="425749at2759"/>
<dbReference type="Proteomes" id="UP000320333">
    <property type="component" value="Unassembled WGS sequence"/>
</dbReference>
<keyword evidence="8" id="KW-0472">Membrane</keyword>
<evidence type="ECO:0000256" key="5">
    <source>
        <dbReference type="ARBA" id="ARBA00022792"/>
    </source>
</evidence>
<keyword evidence="5" id="KW-0999">Mitochondrion inner membrane</keyword>
<protein>
    <recommendedName>
        <fullName evidence="9">Complex III subunit 7</fullName>
    </recommendedName>
</protein>
<dbReference type="GO" id="GO:0006122">
    <property type="term" value="P:mitochondrial electron transport, ubiquinol to cytochrome c"/>
    <property type="evidence" value="ECO:0007669"/>
    <property type="project" value="InterPro"/>
</dbReference>
<dbReference type="PANTHER" id="PTHR12022:SF0">
    <property type="entry name" value="CYTOCHROME B-C1 COMPLEX SUBUNIT 7"/>
    <property type="match status" value="1"/>
</dbReference>
<evidence type="ECO:0000256" key="2">
    <source>
        <dbReference type="ARBA" id="ARBA00008554"/>
    </source>
</evidence>
<dbReference type="GO" id="GO:0005743">
    <property type="term" value="C:mitochondrial inner membrane"/>
    <property type="evidence" value="ECO:0007669"/>
    <property type="project" value="UniProtKB-SubCell"/>
</dbReference>
<keyword evidence="11" id="KW-1185">Reference proteome</keyword>
<comment type="subcellular location">
    <subcellularLocation>
        <location evidence="1">Mitochondrion inner membrane</location>
        <topology evidence="1">Peripheral membrane protein</topology>
        <orientation evidence="1">Matrix side</orientation>
    </subcellularLocation>
</comment>
<dbReference type="STRING" id="246404.A0A507EIQ6"/>
<name>A0A507EIQ6_9FUNG</name>
<dbReference type="Pfam" id="PF02271">
    <property type="entry name" value="UCR_14kD"/>
    <property type="match status" value="1"/>
</dbReference>
<reference evidence="10 11" key="1">
    <citation type="journal article" date="2019" name="Sci. Rep.">
        <title>Comparative genomics of chytrid fungi reveal insights into the obligate biotrophic and pathogenic lifestyle of Synchytrium endobioticum.</title>
        <authorList>
            <person name="van de Vossenberg B.T.L.H."/>
            <person name="Warris S."/>
            <person name="Nguyen H.D.T."/>
            <person name="van Gent-Pelzer M.P.E."/>
            <person name="Joly D.L."/>
            <person name="van de Geest H.C."/>
            <person name="Bonants P.J.M."/>
            <person name="Smith D.S."/>
            <person name="Levesque C.A."/>
            <person name="van der Lee T.A.J."/>
        </authorList>
    </citation>
    <scope>NUCLEOTIDE SEQUENCE [LARGE SCALE GENOMIC DNA]</scope>
    <source>
        <strain evidence="10 11">CBS 675.73</strain>
    </source>
</reference>
<evidence type="ECO:0000256" key="6">
    <source>
        <dbReference type="ARBA" id="ARBA00022982"/>
    </source>
</evidence>
<evidence type="ECO:0000256" key="3">
    <source>
        <dbReference type="ARBA" id="ARBA00022448"/>
    </source>
</evidence>
<keyword evidence="7" id="KW-0496">Mitochondrion</keyword>
<keyword evidence="4" id="KW-0679">Respiratory chain</keyword>
<dbReference type="EMBL" id="QEAP01000633">
    <property type="protein sequence ID" value="TPX63088.1"/>
    <property type="molecule type" value="Genomic_DNA"/>
</dbReference>
<evidence type="ECO:0000256" key="4">
    <source>
        <dbReference type="ARBA" id="ARBA00022660"/>
    </source>
</evidence>
<comment type="similarity">
    <text evidence="2">Belongs to the UQCRB/QCR7 family.</text>
</comment>
<proteinExistence type="inferred from homology"/>
<dbReference type="Gene3D" id="1.10.1090.10">
    <property type="entry name" value="Cytochrome b-c1 complex subunit 7"/>
    <property type="match status" value="1"/>
</dbReference>
<evidence type="ECO:0000256" key="8">
    <source>
        <dbReference type="ARBA" id="ARBA00023136"/>
    </source>
</evidence>
<evidence type="ECO:0000313" key="11">
    <source>
        <dbReference type="Proteomes" id="UP000320333"/>
    </source>
</evidence>
<keyword evidence="3" id="KW-0813">Transport</keyword>
<sequence>MSTSIGGLAGSGLLTTLRSVRSSKALTAFSNWHAGAMGHRALGLKMDDLIPEEGPIVGEALRRLPPKEQEERLFRFRRAYALSVSQIELEAKDQMAASEDQPYLRPMIDIVEAEIATKENFDLLDKIPESLKGRNRSS</sequence>
<dbReference type="GO" id="GO:0045275">
    <property type="term" value="C:respiratory chain complex III"/>
    <property type="evidence" value="ECO:0007669"/>
    <property type="project" value="InterPro"/>
</dbReference>
<evidence type="ECO:0000313" key="10">
    <source>
        <dbReference type="EMBL" id="TPX63088.1"/>
    </source>
</evidence>